<feature type="modified residue" description="4-aspartylphosphate" evidence="10">
    <location>
        <position position="54"/>
    </location>
</feature>
<evidence type="ECO:0000256" key="2">
    <source>
        <dbReference type="ARBA" id="ARBA00018672"/>
    </source>
</evidence>
<feature type="domain" description="HTH araC/xylS-type" evidence="11">
    <location>
        <begin position="337"/>
        <end position="435"/>
    </location>
</feature>
<keyword evidence="6" id="KW-0805">Transcription regulation</keyword>
<dbReference type="InterPro" id="IPR001789">
    <property type="entry name" value="Sig_transdc_resp-reg_receiver"/>
</dbReference>
<keyword evidence="14" id="KW-1185">Reference proteome</keyword>
<dbReference type="Gene3D" id="3.40.50.2300">
    <property type="match status" value="1"/>
</dbReference>
<protein>
    <recommendedName>
        <fullName evidence="2">Stage 0 sporulation protein A homolog</fullName>
    </recommendedName>
</protein>
<sequence length="444" mass="52252">MKVLLVDDEMIAIKMLKKLIPWGELGLELMGYAKDGNEAYQMVLKEMPDIIITDIRMGNMDGLQLVERVFNLSKNVKILLTSAYADFDFAKEAIRLGCSDYILKPVDEDELEEALRKMIEDIRGKQNERKLIDRSEKQLWMLELYKYMKSSSHANKALKYKKDYDFDFLDYIVFLIQRDSSSIDEYINTSSIEMLQEKYVLHILERVVGEEYKKKFLFFDYEDDTWILIVEKTEAEEMMDTGRRLAEVLQEELNLNVLFCFSTQGKSLEELPDLYGQVKSLQKYAFYIGDEKILGYNYNCVGAEIEQIREIGAKREAEYSIKQKEKETKKKFSKPVEESLQFIEANYNKNLSLDEICENVAVSKNYFCYLFKRELGVSLWNYLTQIRLGQAKRLLEETDLKTYEIAFEVGYDNPSYFSKIFKKLESVTPNEYRAGKREYSDRKS</sequence>
<dbReference type="CDD" id="cd17536">
    <property type="entry name" value="REC_YesN-like"/>
    <property type="match status" value="1"/>
</dbReference>
<organism evidence="13 14">
    <name type="scientific">Acetivibrio ethanolgignens</name>
    <dbReference type="NCBI Taxonomy" id="290052"/>
    <lineage>
        <taxon>Bacteria</taxon>
        <taxon>Bacillati</taxon>
        <taxon>Bacillota</taxon>
        <taxon>Clostridia</taxon>
        <taxon>Eubacteriales</taxon>
        <taxon>Oscillospiraceae</taxon>
        <taxon>Acetivibrio</taxon>
    </lineage>
</organism>
<name>A0A0V8QHS9_9FIRM</name>
<evidence type="ECO:0000256" key="3">
    <source>
        <dbReference type="ARBA" id="ARBA00022490"/>
    </source>
</evidence>
<keyword evidence="3" id="KW-0963">Cytoplasm</keyword>
<evidence type="ECO:0000313" key="13">
    <source>
        <dbReference type="EMBL" id="KSV60116.1"/>
    </source>
</evidence>
<dbReference type="PANTHER" id="PTHR42713">
    <property type="entry name" value="HISTIDINE KINASE-RELATED"/>
    <property type="match status" value="1"/>
</dbReference>
<dbReference type="Gene3D" id="1.10.10.60">
    <property type="entry name" value="Homeodomain-like"/>
    <property type="match status" value="2"/>
</dbReference>
<dbReference type="GO" id="GO:0003700">
    <property type="term" value="F:DNA-binding transcription factor activity"/>
    <property type="evidence" value="ECO:0007669"/>
    <property type="project" value="InterPro"/>
</dbReference>
<dbReference type="PANTHER" id="PTHR42713:SF3">
    <property type="entry name" value="TRANSCRIPTIONAL REGULATORY PROTEIN HPTR"/>
    <property type="match status" value="1"/>
</dbReference>
<proteinExistence type="predicted"/>
<dbReference type="InterPro" id="IPR009057">
    <property type="entry name" value="Homeodomain-like_sf"/>
</dbReference>
<evidence type="ECO:0000256" key="9">
    <source>
        <dbReference type="ARBA" id="ARBA00024867"/>
    </source>
</evidence>
<gene>
    <name evidence="13" type="ORF">ASU35_06830</name>
</gene>
<feature type="domain" description="Response regulatory" evidence="12">
    <location>
        <begin position="2"/>
        <end position="119"/>
    </location>
</feature>
<reference evidence="13 14" key="1">
    <citation type="submission" date="2015-11" db="EMBL/GenBank/DDBJ databases">
        <title>Butyribacter intestini gen. nov., sp. nov., a butyric acid-producing bacterium of the family Lachnospiraceae isolated from the human faeces.</title>
        <authorList>
            <person name="Zou Y."/>
            <person name="Xue W."/>
            <person name="Luo G."/>
            <person name="Lv M."/>
        </authorList>
    </citation>
    <scope>NUCLEOTIDE SEQUENCE [LARGE SCALE GENOMIC DNA]</scope>
    <source>
        <strain evidence="13 14">ACET-33324</strain>
    </source>
</reference>
<accession>A0A0V8QHS9</accession>
<dbReference type="EMBL" id="LNAM01000046">
    <property type="protein sequence ID" value="KSV60116.1"/>
    <property type="molecule type" value="Genomic_DNA"/>
</dbReference>
<comment type="function">
    <text evidence="9">May play the central regulatory role in sporulation. It may be an element of the effector pathway responsible for the activation of sporulation genes in response to nutritional stress. Spo0A may act in concert with spo0H (a sigma factor) to control the expression of some genes that are critical to the sporulation process.</text>
</comment>
<dbReference type="PROSITE" id="PS01124">
    <property type="entry name" value="HTH_ARAC_FAMILY_2"/>
    <property type="match status" value="1"/>
</dbReference>
<evidence type="ECO:0000256" key="1">
    <source>
        <dbReference type="ARBA" id="ARBA00004496"/>
    </source>
</evidence>
<dbReference type="PRINTS" id="PR00032">
    <property type="entry name" value="HTHARAC"/>
</dbReference>
<evidence type="ECO:0000256" key="5">
    <source>
        <dbReference type="ARBA" id="ARBA00023012"/>
    </source>
</evidence>
<evidence type="ECO:0000313" key="14">
    <source>
        <dbReference type="Proteomes" id="UP000054874"/>
    </source>
</evidence>
<dbReference type="InterPro" id="IPR020449">
    <property type="entry name" value="Tscrpt_reg_AraC-type_HTH"/>
</dbReference>
<keyword evidence="5" id="KW-0902">Two-component regulatory system</keyword>
<dbReference type="InterPro" id="IPR051552">
    <property type="entry name" value="HptR"/>
</dbReference>
<dbReference type="SMART" id="SM00342">
    <property type="entry name" value="HTH_ARAC"/>
    <property type="match status" value="1"/>
</dbReference>
<dbReference type="RefSeq" id="WP_058351696.1">
    <property type="nucleotide sequence ID" value="NZ_CABMMD010000046.1"/>
</dbReference>
<dbReference type="InterPro" id="IPR018060">
    <property type="entry name" value="HTH_AraC"/>
</dbReference>
<dbReference type="Pfam" id="PF12833">
    <property type="entry name" value="HTH_18"/>
    <property type="match status" value="1"/>
</dbReference>
<keyword evidence="4 10" id="KW-0597">Phosphoprotein</keyword>
<dbReference type="SUPFAM" id="SSF46689">
    <property type="entry name" value="Homeodomain-like"/>
    <property type="match status" value="2"/>
</dbReference>
<comment type="caution">
    <text evidence="13">The sequence shown here is derived from an EMBL/GenBank/DDBJ whole genome shotgun (WGS) entry which is preliminary data.</text>
</comment>
<dbReference type="GO" id="GO:0005737">
    <property type="term" value="C:cytoplasm"/>
    <property type="evidence" value="ECO:0007669"/>
    <property type="project" value="UniProtKB-SubCell"/>
</dbReference>
<dbReference type="InterPro" id="IPR011006">
    <property type="entry name" value="CheY-like_superfamily"/>
</dbReference>
<dbReference type="PROSITE" id="PS50110">
    <property type="entry name" value="RESPONSE_REGULATORY"/>
    <property type="match status" value="1"/>
</dbReference>
<dbReference type="SMART" id="SM00448">
    <property type="entry name" value="REC"/>
    <property type="match status" value="1"/>
</dbReference>
<evidence type="ECO:0000256" key="4">
    <source>
        <dbReference type="ARBA" id="ARBA00022553"/>
    </source>
</evidence>
<dbReference type="GO" id="GO:0000160">
    <property type="term" value="P:phosphorelay signal transduction system"/>
    <property type="evidence" value="ECO:0007669"/>
    <property type="project" value="UniProtKB-KW"/>
</dbReference>
<evidence type="ECO:0000259" key="12">
    <source>
        <dbReference type="PROSITE" id="PS50110"/>
    </source>
</evidence>
<dbReference type="Proteomes" id="UP000054874">
    <property type="component" value="Unassembled WGS sequence"/>
</dbReference>
<dbReference type="GO" id="GO:0043565">
    <property type="term" value="F:sequence-specific DNA binding"/>
    <property type="evidence" value="ECO:0007669"/>
    <property type="project" value="InterPro"/>
</dbReference>
<dbReference type="Pfam" id="PF00072">
    <property type="entry name" value="Response_reg"/>
    <property type="match status" value="1"/>
</dbReference>
<dbReference type="SUPFAM" id="SSF52172">
    <property type="entry name" value="CheY-like"/>
    <property type="match status" value="1"/>
</dbReference>
<keyword evidence="8" id="KW-0804">Transcription</keyword>
<dbReference type="STRING" id="290052.ASU35_06830"/>
<dbReference type="AlphaFoldDB" id="A0A0V8QHS9"/>
<evidence type="ECO:0000256" key="7">
    <source>
        <dbReference type="ARBA" id="ARBA00023125"/>
    </source>
</evidence>
<evidence type="ECO:0000259" key="11">
    <source>
        <dbReference type="PROSITE" id="PS01124"/>
    </source>
</evidence>
<keyword evidence="7" id="KW-0238">DNA-binding</keyword>
<comment type="subcellular location">
    <subcellularLocation>
        <location evidence="1">Cytoplasm</location>
    </subcellularLocation>
</comment>
<evidence type="ECO:0000256" key="8">
    <source>
        <dbReference type="ARBA" id="ARBA00023163"/>
    </source>
</evidence>
<evidence type="ECO:0000256" key="6">
    <source>
        <dbReference type="ARBA" id="ARBA00023015"/>
    </source>
</evidence>
<evidence type="ECO:0000256" key="10">
    <source>
        <dbReference type="PROSITE-ProRule" id="PRU00169"/>
    </source>
</evidence>